<dbReference type="EMBL" id="HE580276">
    <property type="protein sequence ID" value="CCD26963.1"/>
    <property type="molecule type" value="Genomic_DNA"/>
</dbReference>
<keyword evidence="4" id="KW-0472">Membrane</keyword>
<dbReference type="InterPro" id="IPR011990">
    <property type="entry name" value="TPR-like_helical_dom_sf"/>
</dbReference>
<comment type="function">
    <text evidence="4">Part of the endoplasmic reticulum membrane protein complex (EMC) that enables the energy-independent insertion into endoplasmic reticulum membranes of newly synthesized membrane proteins.</text>
</comment>
<dbReference type="GO" id="GO:0045050">
    <property type="term" value="P:protein insertion into ER membrane by stop-transfer membrane-anchor sequence"/>
    <property type="evidence" value="ECO:0007669"/>
    <property type="project" value="EnsemblFungi"/>
</dbReference>
<dbReference type="GO" id="GO:0072546">
    <property type="term" value="C:EMC complex"/>
    <property type="evidence" value="ECO:0007669"/>
    <property type="project" value="UniProtKB-UniRule"/>
</dbReference>
<dbReference type="HOGENOM" id="CLU_065213_1_0_1"/>
<comment type="subcellular location">
    <subcellularLocation>
        <location evidence="4">Endoplasmic reticulum membrane</location>
        <topology evidence="4">Peripheral membrane protein</topology>
        <orientation evidence="4">Cytoplasmic side</orientation>
    </subcellularLocation>
</comment>
<keyword evidence="1" id="KW-0677">Repeat</keyword>
<keyword evidence="2 3" id="KW-0802">TPR repeat</keyword>
<proteinExistence type="inferred from homology"/>
<gene>
    <name evidence="6" type="primary">NDAI0J00710</name>
    <name evidence="6" type="ordered locus">NDAI_0J00710</name>
</gene>
<dbReference type="GO" id="GO:0006644">
    <property type="term" value="P:phospholipid metabolic process"/>
    <property type="evidence" value="ECO:0007669"/>
    <property type="project" value="EnsemblFungi"/>
</dbReference>
<keyword evidence="7" id="KW-1185">Reference proteome</keyword>
<name>G0WGN5_NAUDC</name>
<evidence type="ECO:0000256" key="3">
    <source>
        <dbReference type="PROSITE-ProRule" id="PRU00339"/>
    </source>
</evidence>
<dbReference type="GeneID" id="11494143"/>
<dbReference type="eggNOG" id="KOG3060">
    <property type="taxonomic scope" value="Eukaryota"/>
</dbReference>
<organism evidence="6 7">
    <name type="scientific">Naumovozyma dairenensis (strain ATCC 10597 / BCRC 20456 / CBS 421 / NBRC 0211 / NRRL Y-12639)</name>
    <name type="common">Saccharomyces dairenensis</name>
    <dbReference type="NCBI Taxonomy" id="1071378"/>
    <lineage>
        <taxon>Eukaryota</taxon>
        <taxon>Fungi</taxon>
        <taxon>Dikarya</taxon>
        <taxon>Ascomycota</taxon>
        <taxon>Saccharomycotina</taxon>
        <taxon>Saccharomycetes</taxon>
        <taxon>Saccharomycetales</taxon>
        <taxon>Saccharomycetaceae</taxon>
        <taxon>Naumovozyma</taxon>
    </lineage>
</organism>
<keyword evidence="4" id="KW-0256">Endoplasmic reticulum</keyword>
<dbReference type="SMART" id="SM00028">
    <property type="entry name" value="TPR"/>
    <property type="match status" value="1"/>
</dbReference>
<protein>
    <recommendedName>
        <fullName evidence="4">ER membrane protein complex subunit 2</fullName>
    </recommendedName>
</protein>
<evidence type="ECO:0000313" key="7">
    <source>
        <dbReference type="Proteomes" id="UP000000689"/>
    </source>
</evidence>
<keyword evidence="5" id="KW-0175">Coiled coil</keyword>
<dbReference type="RefSeq" id="XP_003672206.1">
    <property type="nucleotide sequence ID" value="XM_003672158.1"/>
</dbReference>
<dbReference type="GO" id="GO:0032977">
    <property type="term" value="F:membrane insertase activity"/>
    <property type="evidence" value="ECO:0007669"/>
    <property type="project" value="EnsemblFungi"/>
</dbReference>
<dbReference type="OMA" id="LMEMLFY"/>
<dbReference type="PANTHER" id="PTHR12760">
    <property type="entry name" value="TETRATRICOPEPTIDE REPEAT PROTEIN"/>
    <property type="match status" value="1"/>
</dbReference>
<evidence type="ECO:0000256" key="1">
    <source>
        <dbReference type="ARBA" id="ARBA00022737"/>
    </source>
</evidence>
<evidence type="ECO:0000256" key="5">
    <source>
        <dbReference type="SAM" id="Coils"/>
    </source>
</evidence>
<dbReference type="AlphaFoldDB" id="G0WGN5"/>
<dbReference type="STRING" id="1071378.G0WGN5"/>
<dbReference type="KEGG" id="ndi:NDAI_0J00710"/>
<dbReference type="GO" id="GO:0015914">
    <property type="term" value="P:phospholipid transport"/>
    <property type="evidence" value="ECO:0007669"/>
    <property type="project" value="EnsemblFungi"/>
</dbReference>
<dbReference type="OrthoDB" id="124397at2759"/>
<dbReference type="SUPFAM" id="SSF48452">
    <property type="entry name" value="TPR-like"/>
    <property type="match status" value="1"/>
</dbReference>
<comment type="subunit">
    <text evidence="4">Component of the ER membrane protein complex (EMC).</text>
</comment>
<feature type="coiled-coil region" evidence="5">
    <location>
        <begin position="279"/>
        <end position="306"/>
    </location>
</feature>
<comment type="similarity">
    <text evidence="4">Belongs to the EMC2 family.</text>
</comment>
<reference evidence="6 7" key="1">
    <citation type="journal article" date="2011" name="Proc. Natl. Acad. Sci. U.S.A.">
        <title>Evolutionary erosion of yeast sex chromosomes by mating-type switching accidents.</title>
        <authorList>
            <person name="Gordon J.L."/>
            <person name="Armisen D."/>
            <person name="Proux-Wera E."/>
            <person name="Oheigeartaigh S.S."/>
            <person name="Byrne K.P."/>
            <person name="Wolfe K.H."/>
        </authorList>
    </citation>
    <scope>NUCLEOTIDE SEQUENCE [LARGE SCALE GENOMIC DNA]</scope>
    <source>
        <strain evidence="7">ATCC 10597 / BCRC 20456 / CBS 421 / NBRC 0211 / NRRL Y-12639</strain>
    </source>
</reference>
<evidence type="ECO:0000256" key="4">
    <source>
        <dbReference type="RuleBase" id="RU367091"/>
    </source>
</evidence>
<dbReference type="Gene3D" id="1.25.40.10">
    <property type="entry name" value="Tetratricopeptide repeat domain"/>
    <property type="match status" value="1"/>
</dbReference>
<feature type="repeat" description="TPR" evidence="3">
    <location>
        <begin position="176"/>
        <end position="209"/>
    </location>
</feature>
<accession>G0WGN5</accession>
<evidence type="ECO:0000256" key="2">
    <source>
        <dbReference type="ARBA" id="ARBA00022803"/>
    </source>
</evidence>
<dbReference type="Pfam" id="PF07719">
    <property type="entry name" value="TPR_2"/>
    <property type="match status" value="1"/>
</dbReference>
<evidence type="ECO:0000313" key="6">
    <source>
        <dbReference type="EMBL" id="CCD26963.1"/>
    </source>
</evidence>
<dbReference type="InterPro" id="IPR039856">
    <property type="entry name" value="EMC2-like"/>
</dbReference>
<sequence length="335" mass="39163">MMQKDSVREKLLTIMVSKSYTQLPPKELIELYSEMKNYLAIGDSHLSESNGLSLTEMLFYVCVYLSKDVEAQIHFNALRDRFGESSPKLQIMKATLLQINQNDDVAIQYLESLINRQLEFESDTTSYTMVMKKLISIKIQPFMVSSSSKKGKDEEKDKGKVINELLKLVDKFPLDPETWWFMGEVYFQLKDYHKAKYCFEEILIIMPFNYEAFARLSEVLYYQALTITNMNSSSRKLSEYNDLLEKSLQNALRSVEISEYYIKGWIMAYKTTQLIVNGNNQQQQHQQQNKTNNDKLENRKKKLEVLNLSKAKLQEISSKTSVEQDKITIEYVLRS</sequence>
<dbReference type="PROSITE" id="PS50005">
    <property type="entry name" value="TPR"/>
    <property type="match status" value="1"/>
</dbReference>
<dbReference type="InterPro" id="IPR019734">
    <property type="entry name" value="TPR_rpt"/>
</dbReference>
<dbReference type="InterPro" id="IPR013105">
    <property type="entry name" value="TPR_2"/>
</dbReference>
<dbReference type="Proteomes" id="UP000000689">
    <property type="component" value="Chromosome 10"/>
</dbReference>